<evidence type="ECO:0000256" key="1">
    <source>
        <dbReference type="SAM" id="MobiDB-lite"/>
    </source>
</evidence>
<protein>
    <submittedName>
        <fullName evidence="2">Uncharacterized protein</fullName>
    </submittedName>
</protein>
<evidence type="ECO:0000313" key="2">
    <source>
        <dbReference type="EMBL" id="OLQ07334.1"/>
    </source>
</evidence>
<reference evidence="2 3" key="1">
    <citation type="submission" date="2016-02" db="EMBL/GenBank/DDBJ databases">
        <title>Genome analysis of coral dinoflagellate symbionts highlights evolutionary adaptations to a symbiotic lifestyle.</title>
        <authorList>
            <person name="Aranda M."/>
            <person name="Li Y."/>
            <person name="Liew Y.J."/>
            <person name="Baumgarten S."/>
            <person name="Simakov O."/>
            <person name="Wilson M."/>
            <person name="Piel J."/>
            <person name="Ashoor H."/>
            <person name="Bougouffa S."/>
            <person name="Bajic V.B."/>
            <person name="Ryu T."/>
            <person name="Ravasi T."/>
            <person name="Bayer T."/>
            <person name="Micklem G."/>
            <person name="Kim H."/>
            <person name="Bhak J."/>
            <person name="Lajeunesse T.C."/>
            <person name="Voolstra C.R."/>
        </authorList>
    </citation>
    <scope>NUCLEOTIDE SEQUENCE [LARGE SCALE GENOMIC DNA]</scope>
    <source>
        <strain evidence="2 3">CCMP2467</strain>
    </source>
</reference>
<name>A0A1Q9EIQ4_SYMMI</name>
<proteinExistence type="predicted"/>
<comment type="caution">
    <text evidence="2">The sequence shown here is derived from an EMBL/GenBank/DDBJ whole genome shotgun (WGS) entry which is preliminary data.</text>
</comment>
<dbReference type="EMBL" id="LSRX01000141">
    <property type="protein sequence ID" value="OLQ07334.1"/>
    <property type="molecule type" value="Genomic_DNA"/>
</dbReference>
<evidence type="ECO:0000313" key="3">
    <source>
        <dbReference type="Proteomes" id="UP000186817"/>
    </source>
</evidence>
<organism evidence="2 3">
    <name type="scientific">Symbiodinium microadriaticum</name>
    <name type="common">Dinoflagellate</name>
    <name type="synonym">Zooxanthella microadriatica</name>
    <dbReference type="NCBI Taxonomy" id="2951"/>
    <lineage>
        <taxon>Eukaryota</taxon>
        <taxon>Sar</taxon>
        <taxon>Alveolata</taxon>
        <taxon>Dinophyceae</taxon>
        <taxon>Suessiales</taxon>
        <taxon>Symbiodiniaceae</taxon>
        <taxon>Symbiodinium</taxon>
    </lineage>
</organism>
<sequence length="166" mass="18709">MECHVFPPPKRRRQQEEARAPRAAAISELAMKESTAAVIRSFPSTWQLLPVARLVHEAQALRSVLSRGICIEVVPQEMRASATFLHPLPSSGSIRRHSDPDEVSGIHVAFVCPECYPLRPPRVRQKDLQVHGHVEGWQYNGADIQLLRLEDDRWGFTMGLVSASER</sequence>
<dbReference type="OrthoDB" id="424649at2759"/>
<dbReference type="Proteomes" id="UP000186817">
    <property type="component" value="Unassembled WGS sequence"/>
</dbReference>
<accession>A0A1Q9EIQ4</accession>
<keyword evidence="3" id="KW-1185">Reference proteome</keyword>
<gene>
    <name evidence="2" type="ORF">AK812_SmicGene9271</name>
</gene>
<dbReference type="AlphaFoldDB" id="A0A1Q9EIQ4"/>
<feature type="region of interest" description="Disordered" evidence="1">
    <location>
        <begin position="1"/>
        <end position="20"/>
    </location>
</feature>